<dbReference type="AlphaFoldDB" id="G4TMG0"/>
<evidence type="ECO:0000313" key="10">
    <source>
        <dbReference type="Proteomes" id="UP000007148"/>
    </source>
</evidence>
<evidence type="ECO:0000256" key="4">
    <source>
        <dbReference type="ARBA" id="ARBA00022723"/>
    </source>
</evidence>
<dbReference type="InterPro" id="IPR017972">
    <property type="entry name" value="Cyt_P450_CS"/>
</dbReference>
<keyword evidence="7" id="KW-0560">Oxidoreductase</keyword>
<organism evidence="9 10">
    <name type="scientific">Serendipita indica (strain DSM 11827)</name>
    <name type="common">Root endophyte fungus</name>
    <name type="synonym">Piriformospora indica</name>
    <dbReference type="NCBI Taxonomy" id="1109443"/>
    <lineage>
        <taxon>Eukaryota</taxon>
        <taxon>Fungi</taxon>
        <taxon>Dikarya</taxon>
        <taxon>Basidiomycota</taxon>
        <taxon>Agaricomycotina</taxon>
        <taxon>Agaricomycetes</taxon>
        <taxon>Sebacinales</taxon>
        <taxon>Serendipitaceae</taxon>
        <taxon>Serendipita</taxon>
    </lineage>
</organism>
<dbReference type="PROSITE" id="PS00086">
    <property type="entry name" value="CYTOCHROME_P450"/>
    <property type="match status" value="1"/>
</dbReference>
<evidence type="ECO:0000256" key="2">
    <source>
        <dbReference type="ARBA" id="ARBA00010617"/>
    </source>
</evidence>
<comment type="cofactor">
    <cofactor evidence="1 6">
        <name>heme</name>
        <dbReference type="ChEBI" id="CHEBI:30413"/>
    </cofactor>
</comment>
<feature type="binding site" description="axial binding residue" evidence="6">
    <location>
        <position position="437"/>
    </location>
    <ligand>
        <name>heme</name>
        <dbReference type="ChEBI" id="CHEBI:30413"/>
    </ligand>
    <ligandPart>
        <name>Fe</name>
        <dbReference type="ChEBI" id="CHEBI:18248"/>
    </ligandPart>
</feature>
<dbReference type="PRINTS" id="PR00465">
    <property type="entry name" value="EP450IV"/>
</dbReference>
<dbReference type="eggNOG" id="KOG0684">
    <property type="taxonomic scope" value="Eukaryota"/>
</dbReference>
<reference evidence="9 10" key="1">
    <citation type="journal article" date="2011" name="PLoS Pathog.">
        <title>Endophytic Life Strategies Decoded by Genome and Transcriptome Analyses of the Mutualistic Root Symbiont Piriformospora indica.</title>
        <authorList>
            <person name="Zuccaro A."/>
            <person name="Lahrmann U."/>
            <person name="Guldener U."/>
            <person name="Langen G."/>
            <person name="Pfiffi S."/>
            <person name="Biedenkopf D."/>
            <person name="Wong P."/>
            <person name="Samans B."/>
            <person name="Grimm C."/>
            <person name="Basiewicz M."/>
            <person name="Murat C."/>
            <person name="Martin F."/>
            <person name="Kogel K.H."/>
        </authorList>
    </citation>
    <scope>NUCLEOTIDE SEQUENCE [LARGE SCALE GENOMIC DNA]</scope>
    <source>
        <strain evidence="9 10">DSM 11827</strain>
    </source>
</reference>
<dbReference type="GO" id="GO:0008395">
    <property type="term" value="F:steroid hydroxylase activity"/>
    <property type="evidence" value="ECO:0007669"/>
    <property type="project" value="TreeGrafter"/>
</dbReference>
<dbReference type="HOGENOM" id="CLU_018012_3_0_1"/>
<dbReference type="PANTHER" id="PTHR24304">
    <property type="entry name" value="CYTOCHROME P450 FAMILY 7"/>
    <property type="match status" value="1"/>
</dbReference>
<protein>
    <recommendedName>
        <fullName evidence="11">Cytochrome P450 7B1</fullName>
    </recommendedName>
</protein>
<evidence type="ECO:0008006" key="11">
    <source>
        <dbReference type="Google" id="ProtNLM"/>
    </source>
</evidence>
<proteinExistence type="inferred from homology"/>
<dbReference type="GO" id="GO:0016705">
    <property type="term" value="F:oxidoreductase activity, acting on paired donors, with incorporation or reduction of molecular oxygen"/>
    <property type="evidence" value="ECO:0007669"/>
    <property type="project" value="InterPro"/>
</dbReference>
<keyword evidence="5 6" id="KW-0408">Iron</keyword>
<keyword evidence="8" id="KW-1133">Transmembrane helix</keyword>
<evidence type="ECO:0000256" key="5">
    <source>
        <dbReference type="ARBA" id="ARBA00023004"/>
    </source>
</evidence>
<dbReference type="OMA" id="DAIWWIP"/>
<dbReference type="GO" id="GO:0005506">
    <property type="term" value="F:iron ion binding"/>
    <property type="evidence" value="ECO:0007669"/>
    <property type="project" value="InterPro"/>
</dbReference>
<dbReference type="GO" id="GO:0020037">
    <property type="term" value="F:heme binding"/>
    <property type="evidence" value="ECO:0007669"/>
    <property type="project" value="InterPro"/>
</dbReference>
<keyword evidence="8" id="KW-0812">Transmembrane</keyword>
<keyword evidence="8" id="KW-0472">Membrane</keyword>
<dbReference type="Pfam" id="PF00067">
    <property type="entry name" value="p450"/>
    <property type="match status" value="1"/>
</dbReference>
<dbReference type="InterPro" id="IPR002403">
    <property type="entry name" value="Cyt_P450_E_grp-IV"/>
</dbReference>
<dbReference type="InterPro" id="IPR001128">
    <property type="entry name" value="Cyt_P450"/>
</dbReference>
<comment type="similarity">
    <text evidence="2 7">Belongs to the cytochrome P450 family.</text>
</comment>
<dbReference type="SUPFAM" id="SSF48264">
    <property type="entry name" value="Cytochrome P450"/>
    <property type="match status" value="1"/>
</dbReference>
<gene>
    <name evidence="9" type="ORF">PIIN_06440</name>
</gene>
<dbReference type="InterPro" id="IPR050529">
    <property type="entry name" value="CYP450_sterol_14alpha_dmase"/>
</dbReference>
<dbReference type="EMBL" id="CAFZ01000168">
    <property type="protein sequence ID" value="CCA72503.1"/>
    <property type="molecule type" value="Genomic_DNA"/>
</dbReference>
<comment type="caution">
    <text evidence="9">The sequence shown here is derived from an EMBL/GenBank/DDBJ whole genome shotgun (WGS) entry which is preliminary data.</text>
</comment>
<dbReference type="Proteomes" id="UP000007148">
    <property type="component" value="Unassembled WGS sequence"/>
</dbReference>
<dbReference type="PANTHER" id="PTHR24304:SF2">
    <property type="entry name" value="24-HYDROXYCHOLESTEROL 7-ALPHA-HYDROXYLASE"/>
    <property type="match status" value="1"/>
</dbReference>
<evidence type="ECO:0000256" key="6">
    <source>
        <dbReference type="PIRSR" id="PIRSR602403-1"/>
    </source>
</evidence>
<accession>G4TMG0</accession>
<keyword evidence="3 6" id="KW-0349">Heme</keyword>
<evidence type="ECO:0000256" key="8">
    <source>
        <dbReference type="SAM" id="Phobius"/>
    </source>
</evidence>
<keyword evidence="10" id="KW-1185">Reference proteome</keyword>
<dbReference type="InterPro" id="IPR036396">
    <property type="entry name" value="Cyt_P450_sf"/>
</dbReference>
<dbReference type="STRING" id="1109443.G4TMG0"/>
<dbReference type="CDD" id="cd11040">
    <property type="entry name" value="CYP7_CYP8-like"/>
    <property type="match status" value="1"/>
</dbReference>
<dbReference type="OrthoDB" id="3366823at2759"/>
<evidence type="ECO:0000256" key="1">
    <source>
        <dbReference type="ARBA" id="ARBA00001971"/>
    </source>
</evidence>
<evidence type="ECO:0000256" key="3">
    <source>
        <dbReference type="ARBA" id="ARBA00022617"/>
    </source>
</evidence>
<name>G4TMG0_SERID</name>
<feature type="transmembrane region" description="Helical" evidence="8">
    <location>
        <begin position="6"/>
        <end position="27"/>
    </location>
</feature>
<evidence type="ECO:0000313" key="9">
    <source>
        <dbReference type="EMBL" id="CCA72503.1"/>
    </source>
</evidence>
<keyword evidence="7" id="KW-0503">Monooxygenase</keyword>
<sequence>MSITWNTPLVASTVGAVVVGLVVNHWLRRDNLRPNEPVLLPGSLPIFGHAIEFGKDANKLYLRVRDFADDLQPVSVSLMGQRVYIILKPQDVAAIWKAKAVNFDPIVEWGMHTIFGMSSDGIERSHLDDAQGTGDMFEQAHGFMRDALAPGEPLDLITNKFIRYVTKDIEITKQAIRSATGGRVHVSLLSWLRDRIGIPSTNAVVGENVLRADPGILEALMRMDSDMPRLSSGLPHWLVKDAVDNVKRLNDTFERELDKENVLYWMKQRMDLMAARGISHRDQITASMAIWQALQTNSVPTVCWIIYQLLLHPQITADILEEVKPAFNSHGNLIDLEYLTTKTPKLAAFYWETLRYVSGVVSVRKVMETFELGGRVLYKDALIMIPTRPYHMTREIFGDDCEQFVPDRFLRDGTHQPGKLNPGIRAVRPFGGGSTLCPGRHFATNEIFFTVATILRTFDIALVDPSQTDLFPQSARASVATLPPNKDVQVYIKLKEGA</sequence>
<dbReference type="InParanoid" id="G4TMG0"/>
<evidence type="ECO:0000256" key="7">
    <source>
        <dbReference type="RuleBase" id="RU000461"/>
    </source>
</evidence>
<dbReference type="Gene3D" id="1.10.630.10">
    <property type="entry name" value="Cytochrome P450"/>
    <property type="match status" value="1"/>
</dbReference>
<keyword evidence="4 6" id="KW-0479">Metal-binding</keyword>